<gene>
    <name evidence="1" type="ORF">BLNAU_22720</name>
</gene>
<reference evidence="1 2" key="1">
    <citation type="journal article" date="2022" name="bioRxiv">
        <title>Genomics of Preaxostyla Flagellates Illuminates Evolutionary Transitions and the Path Towards Mitochondrial Loss.</title>
        <authorList>
            <person name="Novak L.V.F."/>
            <person name="Treitli S.C."/>
            <person name="Pyrih J."/>
            <person name="Halakuc P."/>
            <person name="Pipaliya S.V."/>
            <person name="Vacek V."/>
            <person name="Brzon O."/>
            <person name="Soukal P."/>
            <person name="Eme L."/>
            <person name="Dacks J.B."/>
            <person name="Karnkowska A."/>
            <person name="Elias M."/>
            <person name="Hampl V."/>
        </authorList>
    </citation>
    <scope>NUCLEOTIDE SEQUENCE [LARGE SCALE GENOMIC DNA]</scope>
    <source>
        <strain evidence="1">NAU3</strain>
        <tissue evidence="1">Gut</tissue>
    </source>
</reference>
<organism evidence="1 2">
    <name type="scientific">Blattamonas nauphoetae</name>
    <dbReference type="NCBI Taxonomy" id="2049346"/>
    <lineage>
        <taxon>Eukaryota</taxon>
        <taxon>Metamonada</taxon>
        <taxon>Preaxostyla</taxon>
        <taxon>Oxymonadida</taxon>
        <taxon>Blattamonas</taxon>
    </lineage>
</organism>
<dbReference type="Proteomes" id="UP001281761">
    <property type="component" value="Unassembled WGS sequence"/>
</dbReference>
<keyword evidence="2" id="KW-1185">Reference proteome</keyword>
<comment type="caution">
    <text evidence="1">The sequence shown here is derived from an EMBL/GenBank/DDBJ whole genome shotgun (WGS) entry which is preliminary data.</text>
</comment>
<accession>A0ABQ9WSA1</accession>
<protein>
    <submittedName>
        <fullName evidence="1">Uncharacterized protein</fullName>
    </submittedName>
</protein>
<dbReference type="EMBL" id="JARBJD010000413">
    <property type="protein sequence ID" value="KAK2942377.1"/>
    <property type="molecule type" value="Genomic_DNA"/>
</dbReference>
<evidence type="ECO:0000313" key="2">
    <source>
        <dbReference type="Proteomes" id="UP001281761"/>
    </source>
</evidence>
<proteinExistence type="predicted"/>
<sequence length="219" mass="25186">MGMLDSSIWNCSPKVHLALVKADLIPQLINTLNPQSLPFAETVDLHANLMKTITYSLWLATPYYLRQLKTNDRNEQQAVCETILKQVLSPSEKYICHLCVNRYSIIDGDQSESLMAILAQLLEISPYYQPTMDLVVHLPVFLTIPSCLSFFDSDLTIRAFLSVMIDIQREWNKQGGEYRQMWKSVHRMLRMEGTEDVIEEKLQNDRYEVGGGLLTIRSN</sequence>
<name>A0ABQ9WSA1_9EUKA</name>
<evidence type="ECO:0000313" key="1">
    <source>
        <dbReference type="EMBL" id="KAK2942377.1"/>
    </source>
</evidence>